<name>A0A9J5WZB1_SOLCO</name>
<proteinExistence type="predicted"/>
<dbReference type="OrthoDB" id="10321183at2759"/>
<dbReference type="EMBL" id="JACXVP010000010">
    <property type="protein sequence ID" value="KAG5580396.1"/>
    <property type="molecule type" value="Genomic_DNA"/>
</dbReference>
<evidence type="ECO:0000313" key="2">
    <source>
        <dbReference type="EMBL" id="KAG5580396.1"/>
    </source>
</evidence>
<gene>
    <name evidence="2" type="ORF">H5410_051023</name>
</gene>
<keyword evidence="1" id="KW-0732">Signal</keyword>
<comment type="caution">
    <text evidence="2">The sequence shown here is derived from an EMBL/GenBank/DDBJ whole genome shotgun (WGS) entry which is preliminary data.</text>
</comment>
<organism evidence="2 3">
    <name type="scientific">Solanum commersonii</name>
    <name type="common">Commerson's wild potato</name>
    <name type="synonym">Commerson's nightshade</name>
    <dbReference type="NCBI Taxonomy" id="4109"/>
    <lineage>
        <taxon>Eukaryota</taxon>
        <taxon>Viridiplantae</taxon>
        <taxon>Streptophyta</taxon>
        <taxon>Embryophyta</taxon>
        <taxon>Tracheophyta</taxon>
        <taxon>Spermatophyta</taxon>
        <taxon>Magnoliopsida</taxon>
        <taxon>eudicotyledons</taxon>
        <taxon>Gunneridae</taxon>
        <taxon>Pentapetalae</taxon>
        <taxon>asterids</taxon>
        <taxon>lamiids</taxon>
        <taxon>Solanales</taxon>
        <taxon>Solanaceae</taxon>
        <taxon>Solanoideae</taxon>
        <taxon>Solaneae</taxon>
        <taxon>Solanum</taxon>
    </lineage>
</organism>
<accession>A0A9J5WZB1</accession>
<dbReference type="Proteomes" id="UP000824120">
    <property type="component" value="Chromosome 10"/>
</dbReference>
<reference evidence="2 3" key="1">
    <citation type="submission" date="2020-09" db="EMBL/GenBank/DDBJ databases">
        <title>De no assembly of potato wild relative species, Solanum commersonii.</title>
        <authorList>
            <person name="Cho K."/>
        </authorList>
    </citation>
    <scope>NUCLEOTIDE SEQUENCE [LARGE SCALE GENOMIC DNA]</scope>
    <source>
        <strain evidence="2">LZ3.2</strain>
        <tissue evidence="2">Leaf</tissue>
    </source>
</reference>
<dbReference type="AlphaFoldDB" id="A0A9J5WZB1"/>
<evidence type="ECO:0000313" key="3">
    <source>
        <dbReference type="Proteomes" id="UP000824120"/>
    </source>
</evidence>
<feature type="signal peptide" evidence="1">
    <location>
        <begin position="1"/>
        <end position="19"/>
    </location>
</feature>
<sequence>MARLERTLILTLWHSGVIANTTSLGAEALTIHEVVACCIREHLMLLIRETISLIIKKVIDEDWDNPWTISMEVQKI</sequence>
<protein>
    <submittedName>
        <fullName evidence="2">Uncharacterized protein</fullName>
    </submittedName>
</protein>
<evidence type="ECO:0000256" key="1">
    <source>
        <dbReference type="SAM" id="SignalP"/>
    </source>
</evidence>
<keyword evidence="3" id="KW-1185">Reference proteome</keyword>
<feature type="chain" id="PRO_5039932085" evidence="1">
    <location>
        <begin position="20"/>
        <end position="76"/>
    </location>
</feature>